<sequence>MCSLHSLHSIDINVGTLGETKIPKMMIEDFHSKLLQKR</sequence>
<name>A1UTF5_BARBK</name>
<dbReference type="Proteomes" id="UP000000643">
    <property type="component" value="Chromosome"/>
</dbReference>
<protein>
    <submittedName>
        <fullName evidence="1">Uncharacterized protein</fullName>
    </submittedName>
</protein>
<reference evidence="1 2" key="1">
    <citation type="submission" date="2006-12" db="EMBL/GenBank/DDBJ databases">
        <authorList>
            <person name="Hendrix L."/>
            <person name="Mohamoud Y."/>
            <person name="Radune D."/>
            <person name="Shvartsbeyn A."/>
            <person name="Daugherty S."/>
            <person name="Dodson R."/>
            <person name="Durkin A.S."/>
            <person name="Harkins D."/>
            <person name="Huot H."/>
            <person name="Kothari S.P."/>
            <person name="Madupu R."/>
            <person name="Li J."/>
            <person name="Nelson W.C."/>
            <person name="Shrivastava S."/>
            <person name="Giglio M.G."/>
            <person name="Haft D."/>
            <person name="Selengut J."/>
            <person name="Fraser-Ligget C."/>
            <person name="Seshadri R."/>
        </authorList>
    </citation>
    <scope>NUCLEOTIDE SEQUENCE [LARGE SCALE GENOMIC DNA]</scope>
    <source>
        <strain evidence="2">ATCC 35685 / NCTC 12138 / KC583</strain>
    </source>
</reference>
<dbReference type="HOGENOM" id="CLU_3324956_0_0_5"/>
<proteinExistence type="predicted"/>
<gene>
    <name evidence="1" type="ordered locus">BARBAKC583_0978</name>
</gene>
<dbReference type="AlphaFoldDB" id="A1UTF5"/>
<accession>A1UTF5</accession>
<dbReference type="EMBL" id="CP000524">
    <property type="protein sequence ID" value="ABM44855.1"/>
    <property type="molecule type" value="Genomic_DNA"/>
</dbReference>
<organism evidence="1 2">
    <name type="scientific">Bartonella bacilliformis (strain ATCC 35685 / KC583 / Herrer 020/F12,63)</name>
    <dbReference type="NCBI Taxonomy" id="360095"/>
    <lineage>
        <taxon>Bacteria</taxon>
        <taxon>Pseudomonadati</taxon>
        <taxon>Pseudomonadota</taxon>
        <taxon>Alphaproteobacteria</taxon>
        <taxon>Hyphomicrobiales</taxon>
        <taxon>Bartonellaceae</taxon>
        <taxon>Bartonella</taxon>
    </lineage>
</organism>
<evidence type="ECO:0000313" key="2">
    <source>
        <dbReference type="Proteomes" id="UP000000643"/>
    </source>
</evidence>
<evidence type="ECO:0000313" key="1">
    <source>
        <dbReference type="EMBL" id="ABM44855.1"/>
    </source>
</evidence>
<dbReference type="KEGG" id="bbk:BARBAKC583_0978"/>